<reference evidence="3" key="1">
    <citation type="submission" date="2016-10" db="EMBL/GenBank/DDBJ databases">
        <authorList>
            <person name="Varghese N."/>
            <person name="Submissions S."/>
        </authorList>
    </citation>
    <scope>NUCLEOTIDE SEQUENCE [LARGE SCALE GENOMIC DNA]</scope>
    <source>
        <strain evidence="3">S1b</strain>
    </source>
</reference>
<protein>
    <recommendedName>
        <fullName evidence="4">Flp pilus assembly protein TadB</fullName>
    </recommendedName>
</protein>
<gene>
    <name evidence="2" type="ORF">SAMN02910429_01044</name>
</gene>
<dbReference type="AlphaFoldDB" id="A0A1H9RYC3"/>
<dbReference type="RefSeq" id="WP_022749048.1">
    <property type="nucleotide sequence ID" value="NZ_FOGW01000010.1"/>
</dbReference>
<evidence type="ECO:0000313" key="2">
    <source>
        <dbReference type="EMBL" id="SER77796.1"/>
    </source>
</evidence>
<keyword evidence="1" id="KW-0812">Transmembrane</keyword>
<evidence type="ECO:0000313" key="3">
    <source>
        <dbReference type="Proteomes" id="UP000182471"/>
    </source>
</evidence>
<keyword evidence="1" id="KW-0472">Membrane</keyword>
<feature type="transmembrane region" description="Helical" evidence="1">
    <location>
        <begin position="221"/>
        <end position="242"/>
    </location>
</feature>
<feature type="transmembrane region" description="Helical" evidence="1">
    <location>
        <begin position="21"/>
        <end position="40"/>
    </location>
</feature>
<feature type="transmembrane region" description="Helical" evidence="1">
    <location>
        <begin position="452"/>
        <end position="479"/>
    </location>
</feature>
<keyword evidence="3" id="KW-1185">Reference proteome</keyword>
<feature type="transmembrane region" description="Helical" evidence="1">
    <location>
        <begin position="305"/>
        <end position="324"/>
    </location>
</feature>
<accession>A0A1H9RYC3</accession>
<feature type="transmembrane region" description="Helical" evidence="1">
    <location>
        <begin position="46"/>
        <end position="63"/>
    </location>
</feature>
<dbReference type="EMBL" id="FOGW01000010">
    <property type="protein sequence ID" value="SER77796.1"/>
    <property type="molecule type" value="Genomic_DNA"/>
</dbReference>
<organism evidence="2 3">
    <name type="scientific">Lachnobacterium bovis</name>
    <dbReference type="NCBI Taxonomy" id="140626"/>
    <lineage>
        <taxon>Bacteria</taxon>
        <taxon>Bacillati</taxon>
        <taxon>Bacillota</taxon>
        <taxon>Clostridia</taxon>
        <taxon>Lachnospirales</taxon>
        <taxon>Lachnospiraceae</taxon>
        <taxon>Lachnobacterium</taxon>
    </lineage>
</organism>
<dbReference type="Proteomes" id="UP000182471">
    <property type="component" value="Unassembled WGS sequence"/>
</dbReference>
<name>A0A1H9RYC3_9FIRM</name>
<proteinExistence type="predicted"/>
<sequence length="486" mass="56146">MFYKKIQNKLKGINQSISKKCFYTSYIVAFSLIFLLHLLLKLQLPFMGIMILMIIPMLYGYIVEHHKMKNERNRFEDVARYIETILYSFEQNGKIKDSLNAVYDSFNDGKMKKTIQKANNHLTSTFDSSNVMEGALKIIEKEYESNQLKDVHDFMLNVEKNGGKIDKPIELLLNKKSMWEYRINEMIQDNTRKFKEVVMSVITSLLICSMVLYIPTANVDISKSVVVQALSVLVFLIDLLIIKKAQKFLSIDWLKLDILNNDEYYIKKINEYKKNKTNRISLVSVIIGSLFLILAVVAFILKNQWLGVVMFLLSIFGYNQELVGRRIQKNVLIKEIKRAFPIWLMDLVLLLQNENVQMALKKSKENIPGILREEVEILIDKIEMSPESPKPYHDFLAEFDIAEIKTAMSMLYSLSNGDGASADEQIKKIIEKNQKMLNKTEKIRFSDLNSKLYLLFLAPVLSASLKLVVDMAVFMVTFLTSTRIGG</sequence>
<keyword evidence="1" id="KW-1133">Transmembrane helix</keyword>
<evidence type="ECO:0008006" key="4">
    <source>
        <dbReference type="Google" id="ProtNLM"/>
    </source>
</evidence>
<feature type="transmembrane region" description="Helical" evidence="1">
    <location>
        <begin position="280"/>
        <end position="299"/>
    </location>
</feature>
<evidence type="ECO:0000256" key="1">
    <source>
        <dbReference type="SAM" id="Phobius"/>
    </source>
</evidence>
<feature type="transmembrane region" description="Helical" evidence="1">
    <location>
        <begin position="197"/>
        <end position="215"/>
    </location>
</feature>